<proteinExistence type="predicted"/>
<dbReference type="EMBL" id="CAUYUJ010014463">
    <property type="protein sequence ID" value="CAK0841550.1"/>
    <property type="molecule type" value="Genomic_DNA"/>
</dbReference>
<organism evidence="2 3">
    <name type="scientific">Prorocentrum cordatum</name>
    <dbReference type="NCBI Taxonomy" id="2364126"/>
    <lineage>
        <taxon>Eukaryota</taxon>
        <taxon>Sar</taxon>
        <taxon>Alveolata</taxon>
        <taxon>Dinophyceae</taxon>
        <taxon>Prorocentrales</taxon>
        <taxon>Prorocentraceae</taxon>
        <taxon>Prorocentrum</taxon>
    </lineage>
</organism>
<keyword evidence="3" id="KW-1185">Reference proteome</keyword>
<reference evidence="2" key="1">
    <citation type="submission" date="2023-10" db="EMBL/GenBank/DDBJ databases">
        <authorList>
            <person name="Chen Y."/>
            <person name="Shah S."/>
            <person name="Dougan E. K."/>
            <person name="Thang M."/>
            <person name="Chan C."/>
        </authorList>
    </citation>
    <scope>NUCLEOTIDE SEQUENCE [LARGE SCALE GENOMIC DNA]</scope>
</reference>
<evidence type="ECO:0000313" key="3">
    <source>
        <dbReference type="Proteomes" id="UP001189429"/>
    </source>
</evidence>
<dbReference type="Proteomes" id="UP001189429">
    <property type="component" value="Unassembled WGS sequence"/>
</dbReference>
<comment type="caution">
    <text evidence="2">The sequence shown here is derived from an EMBL/GenBank/DDBJ whole genome shotgun (WGS) entry which is preliminary data.</text>
</comment>
<feature type="region of interest" description="Disordered" evidence="1">
    <location>
        <begin position="40"/>
        <end position="79"/>
    </location>
</feature>
<name>A0ABN9T8T8_9DINO</name>
<accession>A0ABN9T8T8</accession>
<evidence type="ECO:0000313" key="2">
    <source>
        <dbReference type="EMBL" id="CAK0841550.1"/>
    </source>
</evidence>
<protein>
    <submittedName>
        <fullName evidence="2">Uncharacterized protein</fullName>
    </submittedName>
</protein>
<evidence type="ECO:0000256" key="1">
    <source>
        <dbReference type="SAM" id="MobiDB-lite"/>
    </source>
</evidence>
<sequence>MERQTTWRGRQARHWVRLARQREDIAMATHGDDNFVIQLQPKSKTEVARHGAPRGRGRKERERAQETGQEFMGNPQRKRPDALARAAIFRIADALGASRVQVVAAAEWGVGPQEAKQAIKVIFRFGKSAQDPSVKFVATRCFRVKKRTGRATPRPRAREK</sequence>
<gene>
    <name evidence="2" type="ORF">PCOR1329_LOCUS36721</name>
</gene>